<evidence type="ECO:0000313" key="2">
    <source>
        <dbReference type="EMBL" id="KAJ5352618.1"/>
    </source>
</evidence>
<protein>
    <submittedName>
        <fullName evidence="2">Uncharacterized protein</fullName>
    </submittedName>
</protein>
<organism evidence="2 3">
    <name type="scientific">Penicillium brevicompactum</name>
    <dbReference type="NCBI Taxonomy" id="5074"/>
    <lineage>
        <taxon>Eukaryota</taxon>
        <taxon>Fungi</taxon>
        <taxon>Dikarya</taxon>
        <taxon>Ascomycota</taxon>
        <taxon>Pezizomycotina</taxon>
        <taxon>Eurotiomycetes</taxon>
        <taxon>Eurotiomycetidae</taxon>
        <taxon>Eurotiales</taxon>
        <taxon>Aspergillaceae</taxon>
        <taxon>Penicillium</taxon>
    </lineage>
</organism>
<evidence type="ECO:0000313" key="3">
    <source>
        <dbReference type="Proteomes" id="UP001147695"/>
    </source>
</evidence>
<sequence>MAALMKKFKKKSGLSTDLHARWGDVAISHPTHGSWNQWDQPSGFVANTPGEPSSQYGPDPRYSSVGSFHEASPTSSIRRPRNRSPPERPVEASPSFPTGHFDHNIRHHDKSPRPSLHGLGISDLLREPSHNASSSVFDDDSSSSCCDEDEEDRDGLGPAEFGPRIYELADTSQPRYHTDDYDIPAKSPPLSVTSRMRPDSIHSYATAPVASRAGGVIHSPRTSYTAGSSVSAPFIPSGTLRYSLPGHPKLKSTVFPDRRHSRLRPQTPESTVRQEMVPSYDELYG</sequence>
<feature type="compositionally biased region" description="Polar residues" evidence="1">
    <location>
        <begin position="31"/>
        <end position="40"/>
    </location>
</feature>
<reference evidence="2" key="1">
    <citation type="submission" date="2022-12" db="EMBL/GenBank/DDBJ databases">
        <authorList>
            <person name="Petersen C."/>
        </authorList>
    </citation>
    <scope>NUCLEOTIDE SEQUENCE</scope>
    <source>
        <strain evidence="2">IBT 35673</strain>
    </source>
</reference>
<dbReference type="Proteomes" id="UP001147695">
    <property type="component" value="Unassembled WGS sequence"/>
</dbReference>
<accession>A0A9W9R874</accession>
<comment type="caution">
    <text evidence="2">The sequence shown here is derived from an EMBL/GenBank/DDBJ whole genome shotgun (WGS) entry which is preliminary data.</text>
</comment>
<feature type="region of interest" description="Disordered" evidence="1">
    <location>
        <begin position="258"/>
        <end position="285"/>
    </location>
</feature>
<evidence type="ECO:0000256" key="1">
    <source>
        <dbReference type="SAM" id="MobiDB-lite"/>
    </source>
</evidence>
<dbReference type="AlphaFoldDB" id="A0A9W9R874"/>
<proteinExistence type="predicted"/>
<name>A0A9W9R874_PENBR</name>
<dbReference type="EMBL" id="JAPZBQ010000001">
    <property type="protein sequence ID" value="KAJ5352618.1"/>
    <property type="molecule type" value="Genomic_DNA"/>
</dbReference>
<reference evidence="2" key="2">
    <citation type="journal article" date="2023" name="IMA Fungus">
        <title>Comparative genomic study of the Penicillium genus elucidates a diverse pangenome and 15 lateral gene transfer events.</title>
        <authorList>
            <person name="Petersen C."/>
            <person name="Sorensen T."/>
            <person name="Nielsen M.R."/>
            <person name="Sondergaard T.E."/>
            <person name="Sorensen J.L."/>
            <person name="Fitzpatrick D.A."/>
            <person name="Frisvad J.C."/>
            <person name="Nielsen K.L."/>
        </authorList>
    </citation>
    <scope>NUCLEOTIDE SEQUENCE</scope>
    <source>
        <strain evidence="2">IBT 35673</strain>
    </source>
</reference>
<feature type="compositionally biased region" description="Acidic residues" evidence="1">
    <location>
        <begin position="137"/>
        <end position="153"/>
    </location>
</feature>
<feature type="region of interest" description="Disordered" evidence="1">
    <location>
        <begin position="29"/>
        <end position="197"/>
    </location>
</feature>
<gene>
    <name evidence="2" type="ORF">N7452_001592</name>
</gene>